<dbReference type="EMBL" id="JAUMIT010000003">
    <property type="protein sequence ID" value="MDO3694633.1"/>
    <property type="molecule type" value="Genomic_DNA"/>
</dbReference>
<feature type="signal peptide" evidence="1">
    <location>
        <begin position="1"/>
        <end position="19"/>
    </location>
</feature>
<evidence type="ECO:0008006" key="4">
    <source>
        <dbReference type="Google" id="ProtNLM"/>
    </source>
</evidence>
<evidence type="ECO:0000313" key="2">
    <source>
        <dbReference type="EMBL" id="MDO3694633.1"/>
    </source>
</evidence>
<evidence type="ECO:0000256" key="1">
    <source>
        <dbReference type="SAM" id="SignalP"/>
    </source>
</evidence>
<reference evidence="2" key="1">
    <citation type="submission" date="2023-07" db="EMBL/GenBank/DDBJ databases">
        <title>Wenyingzhuangia sp. chi5 genome sequencing and assembly.</title>
        <authorList>
            <person name="Park S."/>
        </authorList>
    </citation>
    <scope>NUCLEOTIDE SEQUENCE</scope>
    <source>
        <strain evidence="2">Chi5</strain>
    </source>
</reference>
<gene>
    <name evidence="2" type="ORF">QVZ41_07215</name>
</gene>
<feature type="chain" id="PRO_5046038032" description="Outer membrane protein beta-barrel domain-containing protein" evidence="1">
    <location>
        <begin position="20"/>
        <end position="274"/>
    </location>
</feature>
<comment type="caution">
    <text evidence="2">The sequence shown here is derived from an EMBL/GenBank/DDBJ whole genome shotgun (WGS) entry which is preliminary data.</text>
</comment>
<protein>
    <recommendedName>
        <fullName evidence="4">Outer membrane protein beta-barrel domain-containing protein</fullName>
    </recommendedName>
</protein>
<evidence type="ECO:0000313" key="3">
    <source>
        <dbReference type="Proteomes" id="UP001168642"/>
    </source>
</evidence>
<keyword evidence="3" id="KW-1185">Reference proteome</keyword>
<dbReference type="Proteomes" id="UP001168642">
    <property type="component" value="Unassembled WGS sequence"/>
</dbReference>
<dbReference type="RefSeq" id="WP_302883890.1">
    <property type="nucleotide sequence ID" value="NZ_JAUMIT010000003.1"/>
</dbReference>
<accession>A0ABT8VRP1</accession>
<sequence>MRIIKILLLIVVATSAVQAQETEFKNKGKFYAYWGWNRAAYTQSDIHFKGPDYDFTLTDVVAKDRQTPFSVDKYINPANISIPQTNYGIGYFFNEHYSVFVGVDHMKYVTVQNQYMTIDGTIGASYPNYQGTYNGDVIQETDDFLKFEHTDGLNYIHVSLNRFDDISSNFGIHSENFVINLTEGIGAGILMPRTNVTLLGKERHDDFHVSGYGISAQMGFNFVIYKYFFIQTDVRGGYINMPDIRTTYDKADSASQDFIYMQAAVMLGGRFKLF</sequence>
<name>A0ABT8VRP1_9FLAO</name>
<organism evidence="2 3">
    <name type="scientific">Wenyingzhuangia gilva</name>
    <dbReference type="NCBI Taxonomy" id="3057677"/>
    <lineage>
        <taxon>Bacteria</taxon>
        <taxon>Pseudomonadati</taxon>
        <taxon>Bacteroidota</taxon>
        <taxon>Flavobacteriia</taxon>
        <taxon>Flavobacteriales</taxon>
        <taxon>Flavobacteriaceae</taxon>
        <taxon>Wenyingzhuangia</taxon>
    </lineage>
</organism>
<proteinExistence type="predicted"/>
<keyword evidence="1" id="KW-0732">Signal</keyword>